<evidence type="ECO:0000256" key="9">
    <source>
        <dbReference type="ARBA" id="ARBA00023012"/>
    </source>
</evidence>
<feature type="domain" description="Histidine kinase" evidence="12">
    <location>
        <begin position="249"/>
        <end position="449"/>
    </location>
</feature>
<comment type="subcellular location">
    <subcellularLocation>
        <location evidence="2">Membrane</location>
        <topology evidence="2">Multi-pass membrane protein</topology>
    </subcellularLocation>
</comment>
<dbReference type="InterPro" id="IPR036097">
    <property type="entry name" value="HisK_dim/P_sf"/>
</dbReference>
<dbReference type="Proteomes" id="UP000192140">
    <property type="component" value="Unassembled WGS sequence"/>
</dbReference>
<organism evidence="14 15">
    <name type="scientific">Agrobacterium deltaense NCPPB 1641</name>
    <dbReference type="NCBI Taxonomy" id="1183425"/>
    <lineage>
        <taxon>Bacteria</taxon>
        <taxon>Pseudomonadati</taxon>
        <taxon>Pseudomonadota</taxon>
        <taxon>Alphaproteobacteria</taxon>
        <taxon>Hyphomicrobiales</taxon>
        <taxon>Rhizobiaceae</taxon>
        <taxon>Rhizobium/Agrobacterium group</taxon>
        <taxon>Agrobacterium</taxon>
    </lineage>
</organism>
<dbReference type="Gene3D" id="1.10.287.130">
    <property type="match status" value="1"/>
</dbReference>
<dbReference type="InterPro" id="IPR005467">
    <property type="entry name" value="His_kinase_dom"/>
</dbReference>
<evidence type="ECO:0000256" key="2">
    <source>
        <dbReference type="ARBA" id="ARBA00004141"/>
    </source>
</evidence>
<dbReference type="PANTHER" id="PTHR45436">
    <property type="entry name" value="SENSOR HISTIDINE KINASE YKOH"/>
    <property type="match status" value="1"/>
</dbReference>
<keyword evidence="7 14" id="KW-0418">Kinase</keyword>
<evidence type="ECO:0000256" key="7">
    <source>
        <dbReference type="ARBA" id="ARBA00022777"/>
    </source>
</evidence>
<dbReference type="GO" id="GO:0005886">
    <property type="term" value="C:plasma membrane"/>
    <property type="evidence" value="ECO:0007669"/>
    <property type="project" value="TreeGrafter"/>
</dbReference>
<keyword evidence="4" id="KW-0597">Phosphoprotein</keyword>
<dbReference type="PROSITE" id="PS50109">
    <property type="entry name" value="HIS_KIN"/>
    <property type="match status" value="1"/>
</dbReference>
<evidence type="ECO:0000313" key="14">
    <source>
        <dbReference type="EMBL" id="CVI58328.1"/>
    </source>
</evidence>
<dbReference type="InterPro" id="IPR003594">
    <property type="entry name" value="HATPase_dom"/>
</dbReference>
<comment type="caution">
    <text evidence="14">The sequence shown here is derived from an EMBL/GenBank/DDBJ whole genome shotgun (WGS) entry which is preliminary data.</text>
</comment>
<evidence type="ECO:0000259" key="12">
    <source>
        <dbReference type="PROSITE" id="PS50109"/>
    </source>
</evidence>
<keyword evidence="9" id="KW-0902">Two-component regulatory system</keyword>
<keyword evidence="6 11" id="KW-0812">Transmembrane</keyword>
<dbReference type="CDD" id="cd00075">
    <property type="entry name" value="HATPase"/>
    <property type="match status" value="1"/>
</dbReference>
<feature type="domain" description="HAMP" evidence="13">
    <location>
        <begin position="188"/>
        <end position="241"/>
    </location>
</feature>
<dbReference type="SMART" id="SM00387">
    <property type="entry name" value="HATPase_c"/>
    <property type="match status" value="1"/>
</dbReference>
<sequence length="454" mass="49663">MSRNRMTSTSLRWRFTFGFIVLQLCAVIASLSLVFYLLSGLKPDVAITSIWLSQEIADSVRLEPNGRAHLVPTAKLKEIMEDAPDLWFVADLGKDIVLAHGAPPGKIADNMPFLRTFRSVELHGDLNDPLSVARMERFDTEAGEATIFAGGVSMSQYGVTVLLGNLAIGVPALILVAISLIGVPFVTRWALRSFSDLTRRLDRIDLDTRGALVEERGLPTEVLRLVRDINRALRRLDSGFEATERFFVNAAHELRTPIAVLQVRIDTLSPGADKTHLQTAIKRLTAIANQLLDTEKYRQKPQQNAPVDLNSVVSKVVADLAPLAIAEGYEISFDSDAENLFVPGDAEALERAFVNLVRNAVQYGGGRGQISVSIEADGSVTVADQGCGIAGDKQSRIFEPFYRVSPHGSGAGLGLSMVNEIVTRHGGYVELSSAPGKGSIFAVRWREKRVFQQR</sequence>
<evidence type="ECO:0000256" key="6">
    <source>
        <dbReference type="ARBA" id="ARBA00022692"/>
    </source>
</evidence>
<dbReference type="PRINTS" id="PR00344">
    <property type="entry name" value="BCTRLSENSOR"/>
</dbReference>
<name>A0A1S7TUN0_9HYPH</name>
<reference evidence="14" key="1">
    <citation type="submission" date="2016-01" db="EMBL/GenBank/DDBJ databases">
        <authorList>
            <person name="Regsiter A."/>
            <person name="william w."/>
        </authorList>
    </citation>
    <scope>NUCLEOTIDE SEQUENCE</scope>
    <source>
        <strain evidence="14">NCPPB 1641</strain>
    </source>
</reference>
<dbReference type="Pfam" id="PF02518">
    <property type="entry name" value="HATPase_c"/>
    <property type="match status" value="1"/>
</dbReference>
<dbReference type="EC" id="2.7.13.3" evidence="3"/>
<evidence type="ECO:0000259" key="13">
    <source>
        <dbReference type="PROSITE" id="PS50885"/>
    </source>
</evidence>
<evidence type="ECO:0000256" key="11">
    <source>
        <dbReference type="SAM" id="Phobius"/>
    </source>
</evidence>
<dbReference type="SUPFAM" id="SSF47384">
    <property type="entry name" value="Homodimeric domain of signal transducing histidine kinase"/>
    <property type="match status" value="1"/>
</dbReference>
<evidence type="ECO:0000256" key="10">
    <source>
        <dbReference type="ARBA" id="ARBA00023136"/>
    </source>
</evidence>
<dbReference type="InterPro" id="IPR036890">
    <property type="entry name" value="HATPase_C_sf"/>
</dbReference>
<dbReference type="InterPro" id="IPR003661">
    <property type="entry name" value="HisK_dim/P_dom"/>
</dbReference>
<evidence type="ECO:0000256" key="3">
    <source>
        <dbReference type="ARBA" id="ARBA00012438"/>
    </source>
</evidence>
<dbReference type="Gene3D" id="3.30.565.10">
    <property type="entry name" value="Histidine kinase-like ATPase, C-terminal domain"/>
    <property type="match status" value="1"/>
</dbReference>
<gene>
    <name evidence="14" type="ORF">AGR7A_Lc120048</name>
</gene>
<dbReference type="AlphaFoldDB" id="A0A1S7TUN0"/>
<feature type="transmembrane region" description="Helical" evidence="11">
    <location>
        <begin position="12"/>
        <end position="38"/>
    </location>
</feature>
<evidence type="ECO:0000313" key="15">
    <source>
        <dbReference type="Proteomes" id="UP000192140"/>
    </source>
</evidence>
<feature type="transmembrane region" description="Helical" evidence="11">
    <location>
        <begin position="166"/>
        <end position="191"/>
    </location>
</feature>
<dbReference type="SUPFAM" id="SSF55874">
    <property type="entry name" value="ATPase domain of HSP90 chaperone/DNA topoisomerase II/histidine kinase"/>
    <property type="match status" value="1"/>
</dbReference>
<dbReference type="InterPro" id="IPR004358">
    <property type="entry name" value="Sig_transdc_His_kin-like_C"/>
</dbReference>
<dbReference type="PROSITE" id="PS50885">
    <property type="entry name" value="HAMP"/>
    <property type="match status" value="1"/>
</dbReference>
<comment type="catalytic activity">
    <reaction evidence="1">
        <text>ATP + protein L-histidine = ADP + protein N-phospho-L-histidine.</text>
        <dbReference type="EC" id="2.7.13.3"/>
    </reaction>
</comment>
<dbReference type="PANTHER" id="PTHR45436:SF15">
    <property type="entry name" value="SENSOR HISTIDINE KINASE CUSS"/>
    <property type="match status" value="1"/>
</dbReference>
<evidence type="ECO:0000256" key="5">
    <source>
        <dbReference type="ARBA" id="ARBA00022679"/>
    </source>
</evidence>
<evidence type="ECO:0000256" key="4">
    <source>
        <dbReference type="ARBA" id="ARBA00022553"/>
    </source>
</evidence>
<keyword evidence="8 11" id="KW-1133">Transmembrane helix</keyword>
<evidence type="ECO:0000256" key="8">
    <source>
        <dbReference type="ARBA" id="ARBA00022989"/>
    </source>
</evidence>
<keyword evidence="15" id="KW-1185">Reference proteome</keyword>
<protein>
    <recommendedName>
        <fullName evidence="3">histidine kinase</fullName>
        <ecNumber evidence="3">2.7.13.3</ecNumber>
    </recommendedName>
</protein>
<dbReference type="SMART" id="SM00388">
    <property type="entry name" value="HisKA"/>
    <property type="match status" value="1"/>
</dbReference>
<dbReference type="GO" id="GO:0000155">
    <property type="term" value="F:phosphorelay sensor kinase activity"/>
    <property type="evidence" value="ECO:0007669"/>
    <property type="project" value="InterPro"/>
</dbReference>
<evidence type="ECO:0000256" key="1">
    <source>
        <dbReference type="ARBA" id="ARBA00000085"/>
    </source>
</evidence>
<dbReference type="InterPro" id="IPR050428">
    <property type="entry name" value="TCS_sensor_his_kinase"/>
</dbReference>
<proteinExistence type="predicted"/>
<keyword evidence="5 14" id="KW-0808">Transferase</keyword>
<dbReference type="CDD" id="cd00082">
    <property type="entry name" value="HisKA"/>
    <property type="match status" value="1"/>
</dbReference>
<dbReference type="InterPro" id="IPR003660">
    <property type="entry name" value="HAMP_dom"/>
</dbReference>
<accession>A0A1S7TUN0</accession>
<dbReference type="EMBL" id="FCNP01000033">
    <property type="protein sequence ID" value="CVI58328.1"/>
    <property type="molecule type" value="Genomic_DNA"/>
</dbReference>
<keyword evidence="10 11" id="KW-0472">Membrane</keyword>